<protein>
    <recommendedName>
        <fullName evidence="1">Phosphoribosyltransferase domain-containing protein</fullName>
    </recommendedName>
</protein>
<sequence>MKLTRIDAIQKDPRALMRGLKGYYKCPRGPNREWLGPVVGYTECDPVTGLQYVGDVYLNFAPIEQYRFVYDEWAVKMIDRLRPFNPTVVMGMPMGGILVADSIARALACRVIYADRKVVALATSTSREKSILILGRHDLDPDDRVIVADDVLNNFRTTGEGVALVGSKSAMAVAIAGFFNRSLHRVWFGVPVVSLIHDPLPQYQQEDPEVAAEIEKGNVAWKPKDEWDRLEAAMLAHPEPEQT</sequence>
<proteinExistence type="predicted"/>
<gene>
    <name evidence="2" type="ORF">A3E29_03780</name>
</gene>
<dbReference type="Gene3D" id="3.40.50.2020">
    <property type="match status" value="1"/>
</dbReference>
<name>A0A1F5PK64_9BACT</name>
<dbReference type="Pfam" id="PF00156">
    <property type="entry name" value="Pribosyltran"/>
    <property type="match status" value="1"/>
</dbReference>
<dbReference type="SUPFAM" id="SSF53271">
    <property type="entry name" value="PRTase-like"/>
    <property type="match status" value="1"/>
</dbReference>
<dbReference type="AlphaFoldDB" id="A0A1F5PK64"/>
<dbReference type="Proteomes" id="UP000177682">
    <property type="component" value="Unassembled WGS sequence"/>
</dbReference>
<dbReference type="CDD" id="cd06223">
    <property type="entry name" value="PRTases_typeI"/>
    <property type="match status" value="1"/>
</dbReference>
<organism evidence="2 3">
    <name type="scientific">Candidatus Doudnabacteria bacterium RIFCSPHIGHO2_12_FULL_48_16</name>
    <dbReference type="NCBI Taxonomy" id="1817838"/>
    <lineage>
        <taxon>Bacteria</taxon>
        <taxon>Candidatus Doudnaibacteriota</taxon>
    </lineage>
</organism>
<feature type="domain" description="Phosphoribosyltransferase" evidence="1">
    <location>
        <begin position="70"/>
        <end position="176"/>
    </location>
</feature>
<dbReference type="InterPro" id="IPR000836">
    <property type="entry name" value="PRTase_dom"/>
</dbReference>
<accession>A0A1F5PK64</accession>
<dbReference type="EMBL" id="MFEY01000007">
    <property type="protein sequence ID" value="OGE90194.1"/>
    <property type="molecule type" value="Genomic_DNA"/>
</dbReference>
<reference evidence="2 3" key="1">
    <citation type="journal article" date="2016" name="Nat. Commun.">
        <title>Thousands of microbial genomes shed light on interconnected biogeochemical processes in an aquifer system.</title>
        <authorList>
            <person name="Anantharaman K."/>
            <person name="Brown C.T."/>
            <person name="Hug L.A."/>
            <person name="Sharon I."/>
            <person name="Castelle C.J."/>
            <person name="Probst A.J."/>
            <person name="Thomas B.C."/>
            <person name="Singh A."/>
            <person name="Wilkins M.J."/>
            <person name="Karaoz U."/>
            <person name="Brodie E.L."/>
            <person name="Williams K.H."/>
            <person name="Hubbard S.S."/>
            <person name="Banfield J.F."/>
        </authorList>
    </citation>
    <scope>NUCLEOTIDE SEQUENCE [LARGE SCALE GENOMIC DNA]</scope>
</reference>
<evidence type="ECO:0000313" key="2">
    <source>
        <dbReference type="EMBL" id="OGE90194.1"/>
    </source>
</evidence>
<evidence type="ECO:0000313" key="3">
    <source>
        <dbReference type="Proteomes" id="UP000177682"/>
    </source>
</evidence>
<evidence type="ECO:0000259" key="1">
    <source>
        <dbReference type="Pfam" id="PF00156"/>
    </source>
</evidence>
<dbReference type="InterPro" id="IPR029057">
    <property type="entry name" value="PRTase-like"/>
</dbReference>
<comment type="caution">
    <text evidence="2">The sequence shown here is derived from an EMBL/GenBank/DDBJ whole genome shotgun (WGS) entry which is preliminary data.</text>
</comment>